<evidence type="ECO:0000313" key="2">
    <source>
        <dbReference type="WBParaSite" id="mrna-Wban_06030"/>
    </source>
</evidence>
<reference evidence="1" key="2">
    <citation type="journal article" date="2016" name="Mol. Ecol.">
        <title>Population genomics of the filarial nematode parasite Wuchereria bancrofti from mosquitoes.</title>
        <authorList>
            <person name="Small S.T."/>
            <person name="Reimer L.J."/>
            <person name="Tisch D.J."/>
            <person name="King C.L."/>
            <person name="Christensen B.M."/>
            <person name="Siba P.M."/>
            <person name="Kazura J.W."/>
            <person name="Serre D."/>
            <person name="Zimmerman P.A."/>
        </authorList>
    </citation>
    <scope>NUCLEOTIDE SEQUENCE</scope>
    <source>
        <strain evidence="1">pt0022</strain>
    </source>
</reference>
<dbReference type="Proteomes" id="UP000093561">
    <property type="component" value="Unassembled WGS sequence"/>
</dbReference>
<protein>
    <submittedName>
        <fullName evidence="2">Uncharacterized protein</fullName>
    </submittedName>
</protein>
<proteinExistence type="predicted"/>
<dbReference type="WBParaSite" id="mrna-Wban_06030">
    <property type="protein sequence ID" value="mrna-Wban_06030"/>
    <property type="gene ID" value="Wban_06030"/>
</dbReference>
<dbReference type="AlphaFoldDB" id="A0AAF5PV56"/>
<reference evidence="2" key="3">
    <citation type="submission" date="2024-02" db="UniProtKB">
        <authorList>
            <consortium name="WormBaseParasite"/>
        </authorList>
    </citation>
    <scope>IDENTIFICATION</scope>
    <source>
        <strain evidence="2">pt0022</strain>
    </source>
</reference>
<sequence length="141" mass="14889">MLMTGNSALAKKKSLRMNEKGLVIQYGCTVNCDGFNEDCGSTTGTCGFTTSPEIHGNNRGGRAVGTAVVAKNGSTNGTGGDGGSMEAGRLQISRGKLHTYGLQSRKAIADHLLSERKSSPNKSSILNFTPKFFEEINLMAI</sequence>
<reference evidence="1" key="1">
    <citation type="submission" date="2015-03" db="EMBL/GenBank/DDBJ databases">
        <title>Wuchereria bancrofti Genome Sequencing Papua New Guinea Strain.</title>
        <authorList>
            <person name="Small S.T."/>
            <person name="Serre D."/>
            <person name="Zimmerman P.A."/>
        </authorList>
    </citation>
    <scope>NUCLEOTIDE SEQUENCE [LARGE SCALE GENOMIC DNA]</scope>
    <source>
        <strain evidence="1">pt0022</strain>
    </source>
</reference>
<organism evidence="1 2">
    <name type="scientific">Wuchereria bancrofti</name>
    <dbReference type="NCBI Taxonomy" id="6293"/>
    <lineage>
        <taxon>Eukaryota</taxon>
        <taxon>Metazoa</taxon>
        <taxon>Ecdysozoa</taxon>
        <taxon>Nematoda</taxon>
        <taxon>Chromadorea</taxon>
        <taxon>Rhabditida</taxon>
        <taxon>Spirurina</taxon>
        <taxon>Spiruromorpha</taxon>
        <taxon>Filarioidea</taxon>
        <taxon>Onchocercidae</taxon>
        <taxon>Wuchereria</taxon>
    </lineage>
</organism>
<name>A0AAF5PV56_WUCBA</name>
<evidence type="ECO:0000313" key="1">
    <source>
        <dbReference type="Proteomes" id="UP000093561"/>
    </source>
</evidence>
<accession>A0AAF5PV56</accession>